<accession>A0ABS5JBC8</accession>
<dbReference type="PIRSF" id="PIRSF018266">
    <property type="entry name" value="FecR"/>
    <property type="match status" value="1"/>
</dbReference>
<feature type="domain" description="Protein FecR C-terminal" evidence="3">
    <location>
        <begin position="311"/>
        <end position="374"/>
    </location>
</feature>
<evidence type="ECO:0000313" key="5">
    <source>
        <dbReference type="Proteomes" id="UP000676386"/>
    </source>
</evidence>
<feature type="transmembrane region" description="Helical" evidence="1">
    <location>
        <begin position="69"/>
        <end position="90"/>
    </location>
</feature>
<dbReference type="PANTHER" id="PTHR30273:SF2">
    <property type="entry name" value="PROTEIN FECR"/>
    <property type="match status" value="1"/>
</dbReference>
<dbReference type="InterPro" id="IPR012373">
    <property type="entry name" value="Ferrdict_sens_TM"/>
</dbReference>
<dbReference type="Gene3D" id="3.55.50.30">
    <property type="match status" value="1"/>
</dbReference>
<dbReference type="Proteomes" id="UP000676386">
    <property type="component" value="Unassembled WGS sequence"/>
</dbReference>
<dbReference type="Gene3D" id="2.60.120.1440">
    <property type="match status" value="1"/>
</dbReference>
<gene>
    <name evidence="4" type="ORF">KE626_34130</name>
</gene>
<name>A0ABS5JBC8_9BACT</name>
<dbReference type="PANTHER" id="PTHR30273">
    <property type="entry name" value="PERIPLASMIC SIGNAL SENSOR AND SIGMA FACTOR ACTIVATOR FECR-RELATED"/>
    <property type="match status" value="1"/>
</dbReference>
<evidence type="ECO:0000259" key="2">
    <source>
        <dbReference type="Pfam" id="PF04773"/>
    </source>
</evidence>
<proteinExistence type="predicted"/>
<dbReference type="InterPro" id="IPR006860">
    <property type="entry name" value="FecR"/>
</dbReference>
<dbReference type="InterPro" id="IPR032508">
    <property type="entry name" value="FecR_C"/>
</dbReference>
<evidence type="ECO:0000313" key="4">
    <source>
        <dbReference type="EMBL" id="MBS0032421.1"/>
    </source>
</evidence>
<evidence type="ECO:0000256" key="1">
    <source>
        <dbReference type="SAM" id="Phobius"/>
    </source>
</evidence>
<comment type="caution">
    <text evidence="4">The sequence shown here is derived from an EMBL/GenBank/DDBJ whole genome shotgun (WGS) entry which is preliminary data.</text>
</comment>
<keyword evidence="1" id="KW-1133">Transmembrane helix</keyword>
<dbReference type="RefSeq" id="WP_211977592.1">
    <property type="nucleotide sequence ID" value="NZ_JAGTXB010000036.1"/>
</dbReference>
<keyword evidence="1" id="KW-0472">Membrane</keyword>
<protein>
    <submittedName>
        <fullName evidence="4">FecR domain-containing protein</fullName>
    </submittedName>
</protein>
<keyword evidence="1" id="KW-0812">Transmembrane</keyword>
<feature type="domain" description="FecR protein" evidence="2">
    <location>
        <begin position="173"/>
        <end position="268"/>
    </location>
</feature>
<evidence type="ECO:0000259" key="3">
    <source>
        <dbReference type="Pfam" id="PF16344"/>
    </source>
</evidence>
<dbReference type="Pfam" id="PF16344">
    <property type="entry name" value="FecR_C"/>
    <property type="match status" value="1"/>
</dbReference>
<organism evidence="4 5">
    <name type="scientific">Chitinophaga hostae</name>
    <dbReference type="NCBI Taxonomy" id="2831022"/>
    <lineage>
        <taxon>Bacteria</taxon>
        <taxon>Pseudomonadati</taxon>
        <taxon>Bacteroidota</taxon>
        <taxon>Chitinophagia</taxon>
        <taxon>Chitinophagales</taxon>
        <taxon>Chitinophagaceae</taxon>
        <taxon>Chitinophaga</taxon>
    </lineage>
</organism>
<dbReference type="Pfam" id="PF04773">
    <property type="entry name" value="FecR"/>
    <property type="match status" value="1"/>
</dbReference>
<keyword evidence="5" id="KW-1185">Reference proteome</keyword>
<dbReference type="EMBL" id="JAGTXB010000036">
    <property type="protein sequence ID" value="MBS0032421.1"/>
    <property type="molecule type" value="Genomic_DNA"/>
</dbReference>
<reference evidence="4 5" key="1">
    <citation type="submission" date="2021-04" db="EMBL/GenBank/DDBJ databases">
        <title>Chitinophaga sp. nov., isolated from the rhizosphere soil.</title>
        <authorList>
            <person name="He S."/>
        </authorList>
    </citation>
    <scope>NUCLEOTIDE SEQUENCE [LARGE SCALE GENOMIC DNA]</scope>
    <source>
        <strain evidence="4 5">2R12</strain>
    </source>
</reference>
<sequence length="383" mass="42448">MEQNNMQDLLKRYLAGDCTPEERAQVELWYELLESKKVGSNEENLDEDLAEVRTRLVKSFRKEGKRFRYPAIAAAAAVLVIMSIGAYFHFKYRASGETPKANKLLANAADIAPGRNIAILQLGDGSEIALDDQSNGAIAKAGSNTIYKNAKGQLTYVATESKEEEAENSVSNTLRTPRGGQFQLTLPDGSKVWLNAASQLTYKISKTSHERLVELKGEAYFEVATDANRPFKVFSKGQVVEVLGTHFNVCSYDDDPNVKTTLAEGAVKIVETDRHRNVVLEPGQQATLDSGNRLSVAQVDVSDAIAWKNGKLNFNQSDIYAVARQLSRWYNVDVVFKGKAANIHLSGEVYRNTNASKVLEILSFYNLNCKIETDNGVKRIVIE</sequence>